<dbReference type="PANTHER" id="PTHR33048">
    <property type="entry name" value="PTH11-LIKE INTEGRAL MEMBRANE PROTEIN (AFU_ORTHOLOGUE AFUA_5G11245)"/>
    <property type="match status" value="1"/>
</dbReference>
<reference evidence="8 9" key="1">
    <citation type="submission" date="2023-01" db="EMBL/GenBank/DDBJ databases">
        <title>Analysis of 21 Apiospora genomes using comparative genomics revels a genus with tremendous synthesis potential of carbohydrate active enzymes and secondary metabolites.</title>
        <authorList>
            <person name="Sorensen T."/>
        </authorList>
    </citation>
    <scope>NUCLEOTIDE SEQUENCE [LARGE SCALE GENOMIC DNA]</scope>
    <source>
        <strain evidence="8 9">CBS 33761</strain>
    </source>
</reference>
<sequence>MRSIVRFRARQIGVDDYLLIFGVISAGSFSGILYPIFSQDVWGRHQWNIPLVSIKPWFFQYSVTAGCTYNISALFTKTSLLALYLQVFRPSRLARACIWFGITAISIMYVAVTVAMLAYMLPRPGDGGWGSIANQQRMGIPSRIIDLTQGFFSAFSDIYVLVIPIVVVSGLHLPLKKKVGVTGIFLTGLIVAELNFGILCACIPVFFVLFKPVMRKAENGFSYLKGRLGPRGPRVSKENGAIDVIALSPPGISRHVPSGTLTGLRSFFHRVGQTQNRETEKTVTDTKISQCTGLKSIDLDYHAQMRQSA</sequence>
<feature type="transmembrane region" description="Helical" evidence="6">
    <location>
        <begin position="57"/>
        <end position="85"/>
    </location>
</feature>
<evidence type="ECO:0000256" key="5">
    <source>
        <dbReference type="ARBA" id="ARBA00038359"/>
    </source>
</evidence>
<feature type="transmembrane region" description="Helical" evidence="6">
    <location>
        <begin position="12"/>
        <end position="37"/>
    </location>
</feature>
<dbReference type="PANTHER" id="PTHR33048:SF158">
    <property type="entry name" value="MEMBRANE PROTEIN PTH11-LIKE, PUTATIVE-RELATED"/>
    <property type="match status" value="1"/>
</dbReference>
<feature type="domain" description="Rhodopsin" evidence="7">
    <location>
        <begin position="2"/>
        <end position="191"/>
    </location>
</feature>
<evidence type="ECO:0000259" key="7">
    <source>
        <dbReference type="Pfam" id="PF20684"/>
    </source>
</evidence>
<evidence type="ECO:0000313" key="8">
    <source>
        <dbReference type="EMBL" id="KAK8043338.1"/>
    </source>
</evidence>
<gene>
    <name evidence="8" type="ORF">PG993_005768</name>
</gene>
<dbReference type="InterPro" id="IPR052337">
    <property type="entry name" value="SAT4-like"/>
</dbReference>
<keyword evidence="4 6" id="KW-0472">Membrane</keyword>
<dbReference type="EMBL" id="JAQQWK010000004">
    <property type="protein sequence ID" value="KAK8043338.1"/>
    <property type="molecule type" value="Genomic_DNA"/>
</dbReference>
<comment type="subcellular location">
    <subcellularLocation>
        <location evidence="1">Membrane</location>
        <topology evidence="1">Multi-pass membrane protein</topology>
    </subcellularLocation>
</comment>
<organism evidence="8 9">
    <name type="scientific">Apiospora rasikravindrae</name>
    <dbReference type="NCBI Taxonomy" id="990691"/>
    <lineage>
        <taxon>Eukaryota</taxon>
        <taxon>Fungi</taxon>
        <taxon>Dikarya</taxon>
        <taxon>Ascomycota</taxon>
        <taxon>Pezizomycotina</taxon>
        <taxon>Sordariomycetes</taxon>
        <taxon>Xylariomycetidae</taxon>
        <taxon>Amphisphaeriales</taxon>
        <taxon>Apiosporaceae</taxon>
        <taxon>Apiospora</taxon>
    </lineage>
</organism>
<dbReference type="Proteomes" id="UP001444661">
    <property type="component" value="Unassembled WGS sequence"/>
</dbReference>
<evidence type="ECO:0000256" key="4">
    <source>
        <dbReference type="ARBA" id="ARBA00023136"/>
    </source>
</evidence>
<comment type="similarity">
    <text evidence="5">Belongs to the SAT4 family.</text>
</comment>
<proteinExistence type="inferred from homology"/>
<keyword evidence="9" id="KW-1185">Reference proteome</keyword>
<evidence type="ECO:0000256" key="3">
    <source>
        <dbReference type="ARBA" id="ARBA00022989"/>
    </source>
</evidence>
<evidence type="ECO:0000256" key="1">
    <source>
        <dbReference type="ARBA" id="ARBA00004141"/>
    </source>
</evidence>
<dbReference type="Pfam" id="PF20684">
    <property type="entry name" value="Fung_rhodopsin"/>
    <property type="match status" value="1"/>
</dbReference>
<name>A0ABR1TCB4_9PEZI</name>
<keyword evidence="3 6" id="KW-1133">Transmembrane helix</keyword>
<accession>A0ABR1TCB4</accession>
<feature type="transmembrane region" description="Helical" evidence="6">
    <location>
        <begin position="183"/>
        <end position="210"/>
    </location>
</feature>
<keyword evidence="2 6" id="KW-0812">Transmembrane</keyword>
<evidence type="ECO:0000256" key="2">
    <source>
        <dbReference type="ARBA" id="ARBA00022692"/>
    </source>
</evidence>
<dbReference type="InterPro" id="IPR049326">
    <property type="entry name" value="Rhodopsin_dom_fungi"/>
</dbReference>
<evidence type="ECO:0000313" key="9">
    <source>
        <dbReference type="Proteomes" id="UP001444661"/>
    </source>
</evidence>
<feature type="transmembrane region" description="Helical" evidence="6">
    <location>
        <begin position="151"/>
        <end position="171"/>
    </location>
</feature>
<feature type="transmembrane region" description="Helical" evidence="6">
    <location>
        <begin position="97"/>
        <end position="121"/>
    </location>
</feature>
<comment type="caution">
    <text evidence="8">The sequence shown here is derived from an EMBL/GenBank/DDBJ whole genome shotgun (WGS) entry which is preliminary data.</text>
</comment>
<evidence type="ECO:0000256" key="6">
    <source>
        <dbReference type="SAM" id="Phobius"/>
    </source>
</evidence>
<protein>
    <recommendedName>
        <fullName evidence="7">Rhodopsin domain-containing protein</fullName>
    </recommendedName>
</protein>